<dbReference type="EMBL" id="CP093362">
    <property type="protein sequence ID" value="UQS84905.1"/>
    <property type="molecule type" value="Genomic_DNA"/>
</dbReference>
<keyword evidence="3 5" id="KW-1133">Transmembrane helix</keyword>
<evidence type="ECO:0000256" key="3">
    <source>
        <dbReference type="ARBA" id="ARBA00022989"/>
    </source>
</evidence>
<feature type="domain" description="ABC-2 type transporter transmembrane" evidence="6">
    <location>
        <begin position="3"/>
        <end position="218"/>
    </location>
</feature>
<feature type="transmembrane region" description="Helical" evidence="5">
    <location>
        <begin position="134"/>
        <end position="158"/>
    </location>
</feature>
<evidence type="ECO:0000259" key="6">
    <source>
        <dbReference type="Pfam" id="PF01061"/>
    </source>
</evidence>
<sequence length="283" mass="31400">MISLVKRNLLLYFNNRQRVFFSLMGAIISFILYILFLKNGIQSDLKSIHEGTKLLDYWLIGGTVTVTAITTTQSALNQKIVDKENRRIDDLLLTNASKLQINIGYVATSVVIGTLMQVIVFFLLSIYFNFSDGLLINFASIIPIILIAMLSSLVWTMVNMVIDLFFDNQASISGVNSIVGTCAGFFAGVYMPLGSLPKAGQKIIEFIPAAYNSSLYRNLLMKDQLNDSFSGLPSKVLSSFKDTMGLKVNGVTTQLGNVFALCIFILVLIILFLLISQFKNNRS</sequence>
<protein>
    <submittedName>
        <fullName evidence="7">ABC transporter permease</fullName>
    </submittedName>
</protein>
<evidence type="ECO:0000313" key="7">
    <source>
        <dbReference type="EMBL" id="UQS84905.1"/>
    </source>
</evidence>
<organism evidence="7 8">
    <name type="scientific">Apilactobacillus apisilvae</name>
    <dbReference type="NCBI Taxonomy" id="2923364"/>
    <lineage>
        <taxon>Bacteria</taxon>
        <taxon>Bacillati</taxon>
        <taxon>Bacillota</taxon>
        <taxon>Bacilli</taxon>
        <taxon>Lactobacillales</taxon>
        <taxon>Lactobacillaceae</taxon>
        <taxon>Apilactobacillus</taxon>
    </lineage>
</organism>
<evidence type="ECO:0000256" key="5">
    <source>
        <dbReference type="SAM" id="Phobius"/>
    </source>
</evidence>
<dbReference type="PANTHER" id="PTHR43229">
    <property type="entry name" value="NODULATION PROTEIN J"/>
    <property type="match status" value="1"/>
</dbReference>
<dbReference type="Proteomes" id="UP000831859">
    <property type="component" value="Chromosome"/>
</dbReference>
<gene>
    <name evidence="7" type="ORF">MOO46_06585</name>
</gene>
<keyword evidence="8" id="KW-1185">Reference proteome</keyword>
<evidence type="ECO:0000256" key="1">
    <source>
        <dbReference type="ARBA" id="ARBA00004141"/>
    </source>
</evidence>
<feature type="transmembrane region" description="Helical" evidence="5">
    <location>
        <begin position="57"/>
        <end position="76"/>
    </location>
</feature>
<evidence type="ECO:0000313" key="8">
    <source>
        <dbReference type="Proteomes" id="UP000831859"/>
    </source>
</evidence>
<evidence type="ECO:0000256" key="4">
    <source>
        <dbReference type="ARBA" id="ARBA00023136"/>
    </source>
</evidence>
<dbReference type="Pfam" id="PF01061">
    <property type="entry name" value="ABC2_membrane"/>
    <property type="match status" value="1"/>
</dbReference>
<feature type="transmembrane region" description="Helical" evidence="5">
    <location>
        <begin position="255"/>
        <end position="275"/>
    </location>
</feature>
<comment type="subcellular location">
    <subcellularLocation>
        <location evidence="1">Membrane</location>
        <topology evidence="1">Multi-pass membrane protein</topology>
    </subcellularLocation>
</comment>
<proteinExistence type="predicted"/>
<name>A0ABY4PGJ0_9LACO</name>
<dbReference type="RefSeq" id="WP_249510885.1">
    <property type="nucleotide sequence ID" value="NZ_CP093362.1"/>
</dbReference>
<reference evidence="7 8" key="1">
    <citation type="journal article" date="2022" name="Int. J. Syst. Evol. Microbiol.">
        <title>Apilactobacillus apisilvae sp. nov., Nicolia spurrieriana gen. nov. sp. nov., Bombilactobacillus folatiphilus sp. nov. and Bombilactobacillus thymidiniphilus sp. nov., four new lactic acid bacterial isolates from stingless bees Tetragonula carbonaria and Austroplebeia australis.</title>
        <authorList>
            <person name="Oliphant S.A."/>
            <person name="Watson-Haigh N.S."/>
            <person name="Sumby K.M."/>
            <person name="Gardner J."/>
            <person name="Groom S."/>
            <person name="Jiranek V."/>
        </authorList>
    </citation>
    <scope>NUCLEOTIDE SEQUENCE [LARGE SCALE GENOMIC DNA]</scope>
    <source>
        <strain evidence="7 8">SG5_A10</strain>
    </source>
</reference>
<dbReference type="PANTHER" id="PTHR43229:SF2">
    <property type="entry name" value="NODULATION PROTEIN J"/>
    <property type="match status" value="1"/>
</dbReference>
<feature type="transmembrane region" description="Helical" evidence="5">
    <location>
        <begin position="103"/>
        <end position="128"/>
    </location>
</feature>
<evidence type="ECO:0000256" key="2">
    <source>
        <dbReference type="ARBA" id="ARBA00022692"/>
    </source>
</evidence>
<dbReference type="InterPro" id="IPR013525">
    <property type="entry name" value="ABC2_TM"/>
</dbReference>
<feature type="transmembrane region" description="Helical" evidence="5">
    <location>
        <begin position="170"/>
        <end position="191"/>
    </location>
</feature>
<keyword evidence="2 5" id="KW-0812">Transmembrane</keyword>
<dbReference type="InterPro" id="IPR051784">
    <property type="entry name" value="Nod_factor_ABC_transporter"/>
</dbReference>
<feature type="transmembrane region" description="Helical" evidence="5">
    <location>
        <begin position="20"/>
        <end position="37"/>
    </location>
</feature>
<keyword evidence="4 5" id="KW-0472">Membrane</keyword>
<accession>A0ABY4PGJ0</accession>